<feature type="domain" description="Carbohydrate kinase PfkB" evidence="6">
    <location>
        <begin position="3"/>
        <end position="308"/>
    </location>
</feature>
<dbReference type="OrthoDB" id="9779730at2"/>
<accession>A0A366GWU0</accession>
<dbReference type="PANTHER" id="PTHR43085:SF1">
    <property type="entry name" value="PSEUDOURIDINE KINASE-RELATED"/>
    <property type="match status" value="1"/>
</dbReference>
<evidence type="ECO:0000259" key="6">
    <source>
        <dbReference type="Pfam" id="PF00294"/>
    </source>
</evidence>
<dbReference type="SUPFAM" id="SSF53613">
    <property type="entry name" value="Ribokinase-like"/>
    <property type="match status" value="1"/>
</dbReference>
<organism evidence="7 8">
    <name type="scientific">Marinobacter pelagius</name>
    <dbReference type="NCBI Taxonomy" id="379482"/>
    <lineage>
        <taxon>Bacteria</taxon>
        <taxon>Pseudomonadati</taxon>
        <taxon>Pseudomonadota</taxon>
        <taxon>Gammaproteobacteria</taxon>
        <taxon>Pseudomonadales</taxon>
        <taxon>Marinobacteraceae</taxon>
        <taxon>Marinobacter</taxon>
    </lineage>
</organism>
<dbReference type="CDD" id="cd01167">
    <property type="entry name" value="bac_FRK"/>
    <property type="match status" value="1"/>
</dbReference>
<dbReference type="InterPro" id="IPR002173">
    <property type="entry name" value="Carboh/pur_kinase_PfkB_CS"/>
</dbReference>
<evidence type="ECO:0000256" key="3">
    <source>
        <dbReference type="ARBA" id="ARBA00022741"/>
    </source>
</evidence>
<dbReference type="AlphaFoldDB" id="A0A366GWU0"/>
<dbReference type="PANTHER" id="PTHR43085">
    <property type="entry name" value="HEXOKINASE FAMILY MEMBER"/>
    <property type="match status" value="1"/>
</dbReference>
<keyword evidence="2" id="KW-0808">Transferase</keyword>
<dbReference type="RefSeq" id="WP_113861268.1">
    <property type="nucleotide sequence ID" value="NZ_QNRO01000002.1"/>
</dbReference>
<evidence type="ECO:0000256" key="4">
    <source>
        <dbReference type="ARBA" id="ARBA00022777"/>
    </source>
</evidence>
<reference evidence="7 8" key="1">
    <citation type="submission" date="2018-06" db="EMBL/GenBank/DDBJ databases">
        <title>Freshwater and sediment microbial communities from various areas in North America, analyzing microbe dynamics in response to fracking.</title>
        <authorList>
            <person name="Lamendella R."/>
        </authorList>
    </citation>
    <scope>NUCLEOTIDE SEQUENCE [LARGE SCALE GENOMIC DNA]</scope>
    <source>
        <strain evidence="7 8">114J</strain>
    </source>
</reference>
<gene>
    <name evidence="7" type="ORF">DET50_1028</name>
</gene>
<evidence type="ECO:0000256" key="1">
    <source>
        <dbReference type="ARBA" id="ARBA00010688"/>
    </source>
</evidence>
<dbReference type="Gene3D" id="3.40.1190.20">
    <property type="match status" value="1"/>
</dbReference>
<dbReference type="Pfam" id="PF00294">
    <property type="entry name" value="PfkB"/>
    <property type="match status" value="1"/>
</dbReference>
<dbReference type="InterPro" id="IPR011611">
    <property type="entry name" value="PfkB_dom"/>
</dbReference>
<keyword evidence="5" id="KW-0067">ATP-binding</keyword>
<dbReference type="InterPro" id="IPR050306">
    <property type="entry name" value="PfkB_Carbo_kinase"/>
</dbReference>
<name>A0A366GWU0_9GAMM</name>
<dbReference type="GO" id="GO:0005524">
    <property type="term" value="F:ATP binding"/>
    <property type="evidence" value="ECO:0007669"/>
    <property type="project" value="UniProtKB-KW"/>
</dbReference>
<keyword evidence="3" id="KW-0547">Nucleotide-binding</keyword>
<protein>
    <submittedName>
        <fullName evidence="7">Fructokinase</fullName>
    </submittedName>
</protein>
<sequence length="318" mass="34103">MCDVLCFGEALIDMRGEQGEGGVHYVPQPGGAPANVAVGVARLGGRAGFAGQVGNDVFGQMIVRALSGYGVDTSLLATSDSSLTALAVVSLDAQSERSFSFYRTVTADLLYRSDQLPETALKAARIFHLCSNTLTEPAIRDTSWRLVERARQAGCLISFDVNFRTGLWPVWQDAPEIIGQLARQADIVKFSREELEQLYGENANALVDTLREQGVPLLVVSDGAATLRAFAGGETLRVEPPRVSAVDTTAAGDSFVAGLLFRLWQDRVSGAGFRQWLAREGELANALEFASRCGAVTATRFGAFDALPEPKDLKAVSK</sequence>
<comment type="caution">
    <text evidence="7">The sequence shown here is derived from an EMBL/GenBank/DDBJ whole genome shotgun (WGS) entry which is preliminary data.</text>
</comment>
<dbReference type="EMBL" id="QNRO01000002">
    <property type="protein sequence ID" value="RBP33196.1"/>
    <property type="molecule type" value="Genomic_DNA"/>
</dbReference>
<comment type="similarity">
    <text evidence="1">Belongs to the carbohydrate kinase PfkB family.</text>
</comment>
<dbReference type="PROSITE" id="PS00583">
    <property type="entry name" value="PFKB_KINASES_1"/>
    <property type="match status" value="1"/>
</dbReference>
<evidence type="ECO:0000313" key="7">
    <source>
        <dbReference type="EMBL" id="RBP33196.1"/>
    </source>
</evidence>
<keyword evidence="4 7" id="KW-0418">Kinase</keyword>
<dbReference type="PROSITE" id="PS00584">
    <property type="entry name" value="PFKB_KINASES_2"/>
    <property type="match status" value="1"/>
</dbReference>
<proteinExistence type="inferred from homology"/>
<evidence type="ECO:0000256" key="5">
    <source>
        <dbReference type="ARBA" id="ARBA00022840"/>
    </source>
</evidence>
<dbReference type="Proteomes" id="UP000252995">
    <property type="component" value="Unassembled WGS sequence"/>
</dbReference>
<dbReference type="InterPro" id="IPR029056">
    <property type="entry name" value="Ribokinase-like"/>
</dbReference>
<dbReference type="GO" id="GO:0016301">
    <property type="term" value="F:kinase activity"/>
    <property type="evidence" value="ECO:0007669"/>
    <property type="project" value="UniProtKB-KW"/>
</dbReference>
<evidence type="ECO:0000313" key="8">
    <source>
        <dbReference type="Proteomes" id="UP000252995"/>
    </source>
</evidence>
<evidence type="ECO:0000256" key="2">
    <source>
        <dbReference type="ARBA" id="ARBA00022679"/>
    </source>
</evidence>